<dbReference type="GO" id="GO:0005524">
    <property type="term" value="F:ATP binding"/>
    <property type="evidence" value="ECO:0007669"/>
    <property type="project" value="InterPro"/>
</dbReference>
<dbReference type="InterPro" id="IPR005177">
    <property type="entry name" value="Kinase-pyrophosphorylase"/>
</dbReference>
<dbReference type="InterPro" id="IPR026565">
    <property type="entry name" value="PPDK_reg"/>
</dbReference>
<dbReference type="PANTHER" id="PTHR31756">
    <property type="entry name" value="PYRUVATE, PHOSPHATE DIKINASE REGULATORY PROTEIN 1, CHLOROPLASTIC"/>
    <property type="match status" value="1"/>
</dbReference>
<protein>
    <recommendedName>
        <fullName evidence="5">Putative pyruvate, phosphate dikinase regulatory protein</fullName>
        <shortName evidence="5">PPDK regulatory protein</shortName>
        <ecNumber evidence="5">2.7.11.32</ecNumber>
        <ecNumber evidence="5">2.7.4.27</ecNumber>
    </recommendedName>
</protein>
<organism evidence="6 7">
    <name type="scientific">Desemzia incerta</name>
    <dbReference type="NCBI Taxonomy" id="82801"/>
    <lineage>
        <taxon>Bacteria</taxon>
        <taxon>Bacillati</taxon>
        <taxon>Bacillota</taxon>
        <taxon>Bacilli</taxon>
        <taxon>Lactobacillales</taxon>
        <taxon>Carnobacteriaceae</taxon>
        <taxon>Desemzia</taxon>
    </lineage>
</organism>
<dbReference type="GO" id="GO:0004674">
    <property type="term" value="F:protein serine/threonine kinase activity"/>
    <property type="evidence" value="ECO:0007669"/>
    <property type="project" value="UniProtKB-UniRule"/>
</dbReference>
<proteinExistence type="inferred from homology"/>
<dbReference type="Pfam" id="PF03618">
    <property type="entry name" value="Kinase-PPPase"/>
    <property type="match status" value="1"/>
</dbReference>
<keyword evidence="2 5" id="KW-0808">Transferase</keyword>
<comment type="similarity">
    <text evidence="5">Belongs to the pyruvate, phosphate/water dikinase regulatory protein family. PDRP subfamily.</text>
</comment>
<evidence type="ECO:0000313" key="6">
    <source>
        <dbReference type="EMBL" id="SFQ19636.1"/>
    </source>
</evidence>
<dbReference type="PANTHER" id="PTHR31756:SF3">
    <property type="entry name" value="PYRUVATE, PHOSPHATE DIKINASE REGULATORY PROTEIN 1, CHLOROPLASTIC"/>
    <property type="match status" value="1"/>
</dbReference>
<keyword evidence="3 5" id="KW-0547">Nucleotide-binding</keyword>
<dbReference type="STRING" id="82801.SAMN04488506_0907"/>
<dbReference type="GO" id="GO:0043531">
    <property type="term" value="F:ADP binding"/>
    <property type="evidence" value="ECO:0007669"/>
    <property type="project" value="UniProtKB-UniRule"/>
</dbReference>
<evidence type="ECO:0000256" key="5">
    <source>
        <dbReference type="HAMAP-Rule" id="MF_00921"/>
    </source>
</evidence>
<evidence type="ECO:0000313" key="7">
    <source>
        <dbReference type="Proteomes" id="UP000199136"/>
    </source>
</evidence>
<keyword evidence="4 5" id="KW-0418">Kinase</keyword>
<dbReference type="GO" id="GO:0016776">
    <property type="term" value="F:phosphotransferase activity, phosphate group as acceptor"/>
    <property type="evidence" value="ECO:0007669"/>
    <property type="project" value="UniProtKB-UniRule"/>
</dbReference>
<dbReference type="Proteomes" id="UP000199136">
    <property type="component" value="Unassembled WGS sequence"/>
</dbReference>
<dbReference type="EMBL" id="FOXW01000003">
    <property type="protein sequence ID" value="SFQ19636.1"/>
    <property type="molecule type" value="Genomic_DNA"/>
</dbReference>
<name>A0A1I5WJU9_9LACT</name>
<dbReference type="AlphaFoldDB" id="A0A1I5WJU9"/>
<evidence type="ECO:0000256" key="4">
    <source>
        <dbReference type="ARBA" id="ARBA00022777"/>
    </source>
</evidence>
<reference evidence="6 7" key="1">
    <citation type="submission" date="2016-10" db="EMBL/GenBank/DDBJ databases">
        <authorList>
            <person name="de Groot N.N."/>
        </authorList>
    </citation>
    <scope>NUCLEOTIDE SEQUENCE [LARGE SCALE GENOMIC DNA]</scope>
    <source>
        <strain evidence="6 7">DSM 20581</strain>
    </source>
</reference>
<sequence>MENNHPVNIYIVSDSVGGTANSLGKAAMSQFPSANIKLHGYPFIRGEDTLISILEKAAEENAMVLHTLVSDDLTKVAQEYCSKHEIYCVDLLSPIIREIQKRSGVQPANKPGALHEMDETYFDRIRAIEFAVMYDDGRDPKGFLEADIILLGISRTSKTPLSMFLANLNYKVANLPLVPESHIPEELWQVDPKKIVGLTNNLDMINSIRQERMISYGLNPETPYSNKERIERELEFSNDLYEKLGCLVINVEKRSIEETAAIIVSTLKLDKKKLNHLEEYN</sequence>
<comment type="function">
    <text evidence="5">Bifunctional serine/threonine kinase and phosphorylase involved in the regulation of the pyruvate, phosphate dikinase (PPDK) by catalyzing its phosphorylation/dephosphorylation.</text>
</comment>
<keyword evidence="7" id="KW-1185">Reference proteome</keyword>
<comment type="catalytic activity">
    <reaction evidence="5">
        <text>N(tele)-phospho-L-histidyl/O-phospho-L-threonyl-[pyruvate, phosphate dikinase] + phosphate + H(+) = N(tele)-phospho-L-histidyl/L-threonyl-[pyruvate, phosphate dikinase] + diphosphate</text>
        <dbReference type="Rhea" id="RHEA:43696"/>
        <dbReference type="Rhea" id="RHEA-COMP:10650"/>
        <dbReference type="Rhea" id="RHEA-COMP:10651"/>
        <dbReference type="ChEBI" id="CHEBI:15378"/>
        <dbReference type="ChEBI" id="CHEBI:30013"/>
        <dbReference type="ChEBI" id="CHEBI:33019"/>
        <dbReference type="ChEBI" id="CHEBI:43474"/>
        <dbReference type="ChEBI" id="CHEBI:61977"/>
        <dbReference type="ChEBI" id="CHEBI:83586"/>
        <dbReference type="EC" id="2.7.4.27"/>
    </reaction>
</comment>
<dbReference type="HAMAP" id="MF_00921">
    <property type="entry name" value="PDRP"/>
    <property type="match status" value="1"/>
</dbReference>
<feature type="binding site" evidence="5">
    <location>
        <begin position="152"/>
        <end position="159"/>
    </location>
    <ligand>
        <name>ADP</name>
        <dbReference type="ChEBI" id="CHEBI:456216"/>
    </ligand>
</feature>
<dbReference type="OrthoDB" id="9782201at2"/>
<accession>A0A1I5WJU9</accession>
<comment type="catalytic activity">
    <reaction evidence="5">
        <text>N(tele)-phospho-L-histidyl/L-threonyl-[pyruvate, phosphate dikinase] + ADP = N(tele)-phospho-L-histidyl/O-phospho-L-threonyl-[pyruvate, phosphate dikinase] + AMP + H(+)</text>
        <dbReference type="Rhea" id="RHEA:43692"/>
        <dbReference type="Rhea" id="RHEA-COMP:10650"/>
        <dbReference type="Rhea" id="RHEA-COMP:10651"/>
        <dbReference type="ChEBI" id="CHEBI:15378"/>
        <dbReference type="ChEBI" id="CHEBI:30013"/>
        <dbReference type="ChEBI" id="CHEBI:61977"/>
        <dbReference type="ChEBI" id="CHEBI:83586"/>
        <dbReference type="ChEBI" id="CHEBI:456215"/>
        <dbReference type="ChEBI" id="CHEBI:456216"/>
        <dbReference type="EC" id="2.7.11.32"/>
    </reaction>
</comment>
<evidence type="ECO:0000256" key="2">
    <source>
        <dbReference type="ARBA" id="ARBA00022679"/>
    </source>
</evidence>
<dbReference type="EC" id="2.7.4.27" evidence="5"/>
<evidence type="ECO:0000256" key="1">
    <source>
        <dbReference type="ARBA" id="ARBA00022527"/>
    </source>
</evidence>
<gene>
    <name evidence="6" type="ORF">SAMN04488506_0907</name>
</gene>
<dbReference type="NCBIfam" id="NF003742">
    <property type="entry name" value="PRK05339.1"/>
    <property type="match status" value="1"/>
</dbReference>
<dbReference type="EC" id="2.7.11.32" evidence="5"/>
<keyword evidence="1 5" id="KW-0723">Serine/threonine-protein kinase</keyword>
<evidence type="ECO:0000256" key="3">
    <source>
        <dbReference type="ARBA" id="ARBA00022741"/>
    </source>
</evidence>